<sequence>MAHILLVDDEKMARTLYGDYLNAAGHSVTAVSGLQEAQEALASAHFDAVVTDLILPGGDGMEVLRHTKERYPGIEVVVITGLDKVDPAVRAIKSGAAEYLVKPVAPEALQHAVRRALTTRDLLHENASLRQYVSLLEMGQRIATTLDRERLVQTTANALDGQTGASAVLLMMYEGSTLRLHGSSGLDEKLVTTLEPLFTTQLQGVRTPRALDGLPCDYPHVLAFPASDGDLVLGHAVLFFASAPPENVAEVAGYLSRHYALALRNLGRFSEVEDLAYMDDLTHLFNMRYLHLVLDREVKSALQTESSFSLLFLDLDHFKSVNDTHGHLVGSKLLVEVGRVLKSCVRERDVVVRYGGDEYVVLLRSSDSGGALKVAERVRRTMESHPFLHREGLSLSLTTCVGVASFPEHARDKASLLDMADRAMYRGKRGPRNVVYMAAQDLEAPPSERKAAG</sequence>
<evidence type="ECO:0000256" key="1">
    <source>
        <dbReference type="ARBA" id="ARBA00012528"/>
    </source>
</evidence>
<evidence type="ECO:0000259" key="4">
    <source>
        <dbReference type="PROSITE" id="PS50887"/>
    </source>
</evidence>
<dbReference type="PROSITE" id="PS50110">
    <property type="entry name" value="RESPONSE_REGULATORY"/>
    <property type="match status" value="1"/>
</dbReference>
<gene>
    <name evidence="5" type="ORF">SAMN05444354_104103</name>
</gene>
<evidence type="ECO:0000313" key="6">
    <source>
        <dbReference type="Proteomes" id="UP000182719"/>
    </source>
</evidence>
<dbReference type="NCBIfam" id="TIGR00254">
    <property type="entry name" value="GGDEF"/>
    <property type="match status" value="1"/>
</dbReference>
<dbReference type="AlphaFoldDB" id="A0A1H7MUS4"/>
<dbReference type="EC" id="2.7.7.65" evidence="1"/>
<keyword evidence="2" id="KW-0597">Phosphoprotein</keyword>
<dbReference type="SUPFAM" id="SSF55073">
    <property type="entry name" value="Nucleotide cyclase"/>
    <property type="match status" value="1"/>
</dbReference>
<feature type="domain" description="Response regulatory" evidence="3">
    <location>
        <begin position="3"/>
        <end position="117"/>
    </location>
</feature>
<dbReference type="SMART" id="SM00267">
    <property type="entry name" value="GGDEF"/>
    <property type="match status" value="1"/>
</dbReference>
<feature type="modified residue" description="4-aspartylphosphate" evidence="2">
    <location>
        <position position="52"/>
    </location>
</feature>
<evidence type="ECO:0000259" key="3">
    <source>
        <dbReference type="PROSITE" id="PS50110"/>
    </source>
</evidence>
<dbReference type="SMART" id="SM00448">
    <property type="entry name" value="REC"/>
    <property type="match status" value="1"/>
</dbReference>
<dbReference type="InterPro" id="IPR000160">
    <property type="entry name" value="GGDEF_dom"/>
</dbReference>
<dbReference type="InterPro" id="IPR011006">
    <property type="entry name" value="CheY-like_superfamily"/>
</dbReference>
<evidence type="ECO:0000256" key="2">
    <source>
        <dbReference type="PROSITE-ProRule" id="PRU00169"/>
    </source>
</evidence>
<dbReference type="OrthoDB" id="9812260at2"/>
<dbReference type="Gene3D" id="3.30.70.270">
    <property type="match status" value="1"/>
</dbReference>
<accession>A0A1H7MUS4</accession>
<reference evidence="6" key="1">
    <citation type="submission" date="2016-10" db="EMBL/GenBank/DDBJ databases">
        <authorList>
            <person name="Varghese N."/>
            <person name="Submissions S."/>
        </authorList>
    </citation>
    <scope>NUCLEOTIDE SEQUENCE [LARGE SCALE GENOMIC DNA]</scope>
    <source>
        <strain evidence="6">DSM 17044</strain>
    </source>
</reference>
<organism evidence="5 6">
    <name type="scientific">Stigmatella aurantiaca</name>
    <dbReference type="NCBI Taxonomy" id="41"/>
    <lineage>
        <taxon>Bacteria</taxon>
        <taxon>Pseudomonadati</taxon>
        <taxon>Myxococcota</taxon>
        <taxon>Myxococcia</taxon>
        <taxon>Myxococcales</taxon>
        <taxon>Cystobacterineae</taxon>
        <taxon>Archangiaceae</taxon>
        <taxon>Stigmatella</taxon>
    </lineage>
</organism>
<dbReference type="Gene3D" id="3.40.50.2300">
    <property type="match status" value="1"/>
</dbReference>
<evidence type="ECO:0000313" key="5">
    <source>
        <dbReference type="EMBL" id="SEL14425.1"/>
    </source>
</evidence>
<dbReference type="CDD" id="cd01949">
    <property type="entry name" value="GGDEF"/>
    <property type="match status" value="1"/>
</dbReference>
<dbReference type="InterPro" id="IPR001789">
    <property type="entry name" value="Sig_transdc_resp-reg_receiver"/>
</dbReference>
<dbReference type="GO" id="GO:1902201">
    <property type="term" value="P:negative regulation of bacterial-type flagellum-dependent cell motility"/>
    <property type="evidence" value="ECO:0007669"/>
    <property type="project" value="TreeGrafter"/>
</dbReference>
<dbReference type="InterPro" id="IPR050469">
    <property type="entry name" value="Diguanylate_Cyclase"/>
</dbReference>
<dbReference type="GO" id="GO:0000160">
    <property type="term" value="P:phosphorelay signal transduction system"/>
    <property type="evidence" value="ECO:0007669"/>
    <property type="project" value="InterPro"/>
</dbReference>
<feature type="domain" description="GGDEF" evidence="4">
    <location>
        <begin position="306"/>
        <end position="440"/>
    </location>
</feature>
<dbReference type="GO" id="GO:0005886">
    <property type="term" value="C:plasma membrane"/>
    <property type="evidence" value="ECO:0007669"/>
    <property type="project" value="TreeGrafter"/>
</dbReference>
<protein>
    <recommendedName>
        <fullName evidence="1">diguanylate cyclase</fullName>
        <ecNumber evidence="1">2.7.7.65</ecNumber>
    </recommendedName>
</protein>
<dbReference type="InterPro" id="IPR029787">
    <property type="entry name" value="Nucleotide_cyclase"/>
</dbReference>
<dbReference type="RefSeq" id="WP_075006169.1">
    <property type="nucleotide sequence ID" value="NZ_FOAP01000004.1"/>
</dbReference>
<proteinExistence type="predicted"/>
<dbReference type="PANTHER" id="PTHR45138">
    <property type="entry name" value="REGULATORY COMPONENTS OF SENSORY TRANSDUCTION SYSTEM"/>
    <property type="match status" value="1"/>
</dbReference>
<name>A0A1H7MUS4_STIAU</name>
<dbReference type="EMBL" id="FOAP01000004">
    <property type="protein sequence ID" value="SEL14425.1"/>
    <property type="molecule type" value="Genomic_DNA"/>
</dbReference>
<dbReference type="Gene3D" id="3.30.450.40">
    <property type="match status" value="1"/>
</dbReference>
<dbReference type="GO" id="GO:0043709">
    <property type="term" value="P:cell adhesion involved in single-species biofilm formation"/>
    <property type="evidence" value="ECO:0007669"/>
    <property type="project" value="TreeGrafter"/>
</dbReference>
<dbReference type="FunFam" id="3.30.70.270:FF:000001">
    <property type="entry name" value="Diguanylate cyclase domain protein"/>
    <property type="match status" value="1"/>
</dbReference>
<dbReference type="Pfam" id="PF00990">
    <property type="entry name" value="GGDEF"/>
    <property type="match status" value="1"/>
</dbReference>
<dbReference type="InterPro" id="IPR029016">
    <property type="entry name" value="GAF-like_dom_sf"/>
</dbReference>
<dbReference type="InterPro" id="IPR043128">
    <property type="entry name" value="Rev_trsase/Diguanyl_cyclase"/>
</dbReference>
<dbReference type="PROSITE" id="PS50887">
    <property type="entry name" value="GGDEF"/>
    <property type="match status" value="1"/>
</dbReference>
<dbReference type="Proteomes" id="UP000182719">
    <property type="component" value="Unassembled WGS sequence"/>
</dbReference>
<dbReference type="SUPFAM" id="SSF52172">
    <property type="entry name" value="CheY-like"/>
    <property type="match status" value="1"/>
</dbReference>
<dbReference type="GO" id="GO:0052621">
    <property type="term" value="F:diguanylate cyclase activity"/>
    <property type="evidence" value="ECO:0007669"/>
    <property type="project" value="UniProtKB-EC"/>
</dbReference>
<dbReference type="Pfam" id="PF00072">
    <property type="entry name" value="Response_reg"/>
    <property type="match status" value="1"/>
</dbReference>
<dbReference type="PANTHER" id="PTHR45138:SF6">
    <property type="entry name" value="DIGUANYLATE CYCLASE DGCN"/>
    <property type="match status" value="1"/>
</dbReference>
<keyword evidence="6" id="KW-1185">Reference proteome</keyword>